<evidence type="ECO:0000259" key="1">
    <source>
        <dbReference type="Pfam" id="PF18074"/>
    </source>
</evidence>
<reference evidence="2" key="1">
    <citation type="journal article" date="2014" name="Genome Biol. Evol.">
        <title>Pangenome evidence for extensive interdomain horizontal transfer affecting lineage core and shell genes in uncultured planktonic thaumarchaeota and euryarchaeota.</title>
        <authorList>
            <person name="Deschamps P."/>
            <person name="Zivanovic Y."/>
            <person name="Moreira D."/>
            <person name="Rodriguez-Valera F."/>
            <person name="Lopez-Garcia P."/>
        </authorList>
    </citation>
    <scope>NUCLEOTIDE SEQUENCE</scope>
</reference>
<dbReference type="AlphaFoldDB" id="A0A075HUN5"/>
<sequence>MAKLEISGTSKNKLQLVAKNIRDNLKTPYTGLEILGPVDCYYERLRNRFRMQIVLKSYKTADSNGRKLHNYIKRNFPKGNYLTNSGVKMTIDINPVSLL</sequence>
<organism evidence="2">
    <name type="scientific">uncultured marine group II/III euryarchaeote KM3_86_F07</name>
    <dbReference type="NCBI Taxonomy" id="1456529"/>
    <lineage>
        <taxon>Archaea</taxon>
        <taxon>Methanobacteriati</taxon>
        <taxon>Methanobacteriota</taxon>
        <taxon>environmental samples</taxon>
    </lineage>
</organism>
<proteinExistence type="predicted"/>
<feature type="domain" description="Primosomal protein N C-terminal" evidence="1">
    <location>
        <begin position="1"/>
        <end position="95"/>
    </location>
</feature>
<name>A0A075HUN5_9EURY</name>
<dbReference type="InterPro" id="IPR041236">
    <property type="entry name" value="PriA_C"/>
</dbReference>
<evidence type="ECO:0000313" key="2">
    <source>
        <dbReference type="EMBL" id="AIF19335.1"/>
    </source>
</evidence>
<dbReference type="Pfam" id="PF18074">
    <property type="entry name" value="PriA_C"/>
    <property type="match status" value="1"/>
</dbReference>
<dbReference type="EMBL" id="KF901135">
    <property type="protein sequence ID" value="AIF19335.1"/>
    <property type="molecule type" value="Genomic_DNA"/>
</dbReference>
<protein>
    <recommendedName>
        <fullName evidence="1">Primosomal protein N C-terminal domain-containing protein</fullName>
    </recommendedName>
</protein>
<accession>A0A075HUN5</accession>